<evidence type="ECO:0000256" key="5">
    <source>
        <dbReference type="ARBA" id="ARBA00022989"/>
    </source>
</evidence>
<sequence length="205" mass="21459">THQAAVGRSGQRIQVTMSALQQNFGMDCAAVAQHGQLYRLLTACFLHNGVFHILFNLGYLYTLAPLEAGSQGPFLTTFLLSGIAGNLAFMHFGGARRGLGASGGLCGLIGFELVARLRNRQIREFKTLLRSAFGTLVIGAFLPGVANSAHLGGLGAGICVALVSARRSGYRGALLPWPVLVAALGASPPGRLFVRSLWGALALGV</sequence>
<keyword evidence="5 7" id="KW-1133">Transmembrane helix</keyword>
<feature type="transmembrane region" description="Helical" evidence="7">
    <location>
        <begin position="74"/>
        <end position="92"/>
    </location>
</feature>
<comment type="similarity">
    <text evidence="2">Belongs to the peptidase S54 family.</text>
</comment>
<dbReference type="Gene3D" id="1.20.1540.10">
    <property type="entry name" value="Rhomboid-like"/>
    <property type="match status" value="1"/>
</dbReference>
<proteinExistence type="inferred from homology"/>
<dbReference type="InterPro" id="IPR050925">
    <property type="entry name" value="Rhomboid_protease_S54"/>
</dbReference>
<feature type="domain" description="Peptidase S54 rhomboid" evidence="8">
    <location>
        <begin position="35"/>
        <end position="165"/>
    </location>
</feature>
<organism evidence="9 10">
    <name type="scientific">Polarella glacialis</name>
    <name type="common">Dinoflagellate</name>
    <dbReference type="NCBI Taxonomy" id="89957"/>
    <lineage>
        <taxon>Eukaryota</taxon>
        <taxon>Sar</taxon>
        <taxon>Alveolata</taxon>
        <taxon>Dinophyceae</taxon>
        <taxon>Suessiales</taxon>
        <taxon>Suessiaceae</taxon>
        <taxon>Polarella</taxon>
    </lineage>
</organism>
<protein>
    <recommendedName>
        <fullName evidence="8">Peptidase S54 rhomboid domain-containing protein</fullName>
    </recommendedName>
</protein>
<gene>
    <name evidence="9" type="ORF">PGLA2088_LOCUS26238</name>
</gene>
<evidence type="ECO:0000256" key="3">
    <source>
        <dbReference type="ARBA" id="ARBA00022692"/>
    </source>
</evidence>
<evidence type="ECO:0000313" key="10">
    <source>
        <dbReference type="Proteomes" id="UP000626109"/>
    </source>
</evidence>
<feature type="transmembrane region" description="Helical" evidence="7">
    <location>
        <begin position="127"/>
        <end position="143"/>
    </location>
</feature>
<evidence type="ECO:0000256" key="1">
    <source>
        <dbReference type="ARBA" id="ARBA00004141"/>
    </source>
</evidence>
<dbReference type="SUPFAM" id="SSF144091">
    <property type="entry name" value="Rhomboid-like"/>
    <property type="match status" value="1"/>
</dbReference>
<reference evidence="9" key="1">
    <citation type="submission" date="2021-02" db="EMBL/GenBank/DDBJ databases">
        <authorList>
            <person name="Dougan E. K."/>
            <person name="Rhodes N."/>
            <person name="Thang M."/>
            <person name="Chan C."/>
        </authorList>
    </citation>
    <scope>NUCLEOTIDE SEQUENCE</scope>
</reference>
<dbReference type="Pfam" id="PF01694">
    <property type="entry name" value="Rhomboid"/>
    <property type="match status" value="1"/>
</dbReference>
<evidence type="ECO:0000256" key="7">
    <source>
        <dbReference type="SAM" id="Phobius"/>
    </source>
</evidence>
<comment type="subcellular location">
    <subcellularLocation>
        <location evidence="1">Membrane</location>
        <topology evidence="1">Multi-pass membrane protein</topology>
    </subcellularLocation>
</comment>
<evidence type="ECO:0000256" key="2">
    <source>
        <dbReference type="ARBA" id="ARBA00009045"/>
    </source>
</evidence>
<keyword evidence="4" id="KW-0378">Hydrolase</keyword>
<dbReference type="GO" id="GO:0016020">
    <property type="term" value="C:membrane"/>
    <property type="evidence" value="ECO:0007669"/>
    <property type="project" value="UniProtKB-SubCell"/>
</dbReference>
<dbReference type="PANTHER" id="PTHR43731:SF14">
    <property type="entry name" value="PRESENILIN-ASSOCIATED RHOMBOID-LIKE PROTEIN, MITOCHONDRIAL"/>
    <property type="match status" value="1"/>
</dbReference>
<dbReference type="EMBL" id="CAJNNW010026993">
    <property type="protein sequence ID" value="CAE8688977.1"/>
    <property type="molecule type" value="Genomic_DNA"/>
</dbReference>
<keyword evidence="3 7" id="KW-0812">Transmembrane</keyword>
<dbReference type="InterPro" id="IPR035952">
    <property type="entry name" value="Rhomboid-like_sf"/>
</dbReference>
<dbReference type="PANTHER" id="PTHR43731">
    <property type="entry name" value="RHOMBOID PROTEASE"/>
    <property type="match status" value="1"/>
</dbReference>
<dbReference type="AlphaFoldDB" id="A0A813K187"/>
<keyword evidence="6 7" id="KW-0472">Membrane</keyword>
<dbReference type="GO" id="GO:0004252">
    <property type="term" value="F:serine-type endopeptidase activity"/>
    <property type="evidence" value="ECO:0007669"/>
    <property type="project" value="InterPro"/>
</dbReference>
<dbReference type="InterPro" id="IPR022764">
    <property type="entry name" value="Peptidase_S54_rhomboid_dom"/>
</dbReference>
<feature type="non-terminal residue" evidence="9">
    <location>
        <position position="1"/>
    </location>
</feature>
<evidence type="ECO:0000313" key="9">
    <source>
        <dbReference type="EMBL" id="CAE8688977.1"/>
    </source>
</evidence>
<dbReference type="Proteomes" id="UP000626109">
    <property type="component" value="Unassembled WGS sequence"/>
</dbReference>
<feature type="transmembrane region" description="Helical" evidence="7">
    <location>
        <begin position="40"/>
        <end position="62"/>
    </location>
</feature>
<comment type="caution">
    <text evidence="9">The sequence shown here is derived from an EMBL/GenBank/DDBJ whole genome shotgun (WGS) entry which is preliminary data.</text>
</comment>
<evidence type="ECO:0000256" key="6">
    <source>
        <dbReference type="ARBA" id="ARBA00023136"/>
    </source>
</evidence>
<evidence type="ECO:0000259" key="8">
    <source>
        <dbReference type="Pfam" id="PF01694"/>
    </source>
</evidence>
<accession>A0A813K187</accession>
<name>A0A813K187_POLGL</name>
<evidence type="ECO:0000256" key="4">
    <source>
        <dbReference type="ARBA" id="ARBA00022801"/>
    </source>
</evidence>